<feature type="region of interest" description="Disordered" evidence="2">
    <location>
        <begin position="59"/>
        <end position="80"/>
    </location>
</feature>
<comment type="caution">
    <text evidence="4">The sequence shown here is derived from an EMBL/GenBank/DDBJ whole genome shotgun (WGS) entry which is preliminary data.</text>
</comment>
<dbReference type="Gene3D" id="1.10.10.60">
    <property type="entry name" value="Homeodomain-like"/>
    <property type="match status" value="1"/>
</dbReference>
<evidence type="ECO:0000256" key="2">
    <source>
        <dbReference type="SAM" id="MobiDB-lite"/>
    </source>
</evidence>
<feature type="domain" description="HTH psq-type" evidence="3">
    <location>
        <begin position="1"/>
        <end position="50"/>
    </location>
</feature>
<sequence length="80" mass="9177">MTSKRKFLTLDERVKVISMLKKGHSCRRVASDLGVGKTQIQNILKRKREILDEFEGNVNSESKHPKCESDYASVNELVQK</sequence>
<dbReference type="PROSITE" id="PS50960">
    <property type="entry name" value="HTH_PSQ"/>
    <property type="match status" value="1"/>
</dbReference>
<reference evidence="4" key="1">
    <citation type="journal article" date="2019" name="bioRxiv">
        <title>The Genome of the Zebra Mussel, Dreissena polymorpha: A Resource for Invasive Species Research.</title>
        <authorList>
            <person name="McCartney M.A."/>
            <person name="Auch B."/>
            <person name="Kono T."/>
            <person name="Mallez S."/>
            <person name="Zhang Y."/>
            <person name="Obille A."/>
            <person name="Becker A."/>
            <person name="Abrahante J.E."/>
            <person name="Garbe J."/>
            <person name="Badalamenti J.P."/>
            <person name="Herman A."/>
            <person name="Mangelson H."/>
            <person name="Liachko I."/>
            <person name="Sullivan S."/>
            <person name="Sone E.D."/>
            <person name="Koren S."/>
            <person name="Silverstein K.A.T."/>
            <person name="Beckman K.B."/>
            <person name="Gohl D.M."/>
        </authorList>
    </citation>
    <scope>NUCLEOTIDE SEQUENCE</scope>
    <source>
        <strain evidence="4">Duluth1</strain>
        <tissue evidence="4">Whole animal</tissue>
    </source>
</reference>
<keyword evidence="1" id="KW-0539">Nucleus</keyword>
<dbReference type="SUPFAM" id="SSF46689">
    <property type="entry name" value="Homeodomain-like"/>
    <property type="match status" value="1"/>
</dbReference>
<protein>
    <recommendedName>
        <fullName evidence="3">HTH psq-type domain-containing protein</fullName>
    </recommendedName>
</protein>
<dbReference type="Proteomes" id="UP000828390">
    <property type="component" value="Unassembled WGS sequence"/>
</dbReference>
<keyword evidence="5" id="KW-1185">Reference proteome</keyword>
<evidence type="ECO:0000313" key="4">
    <source>
        <dbReference type="EMBL" id="KAH3870905.1"/>
    </source>
</evidence>
<gene>
    <name evidence="4" type="ORF">DPMN_034097</name>
</gene>
<dbReference type="InterPro" id="IPR007889">
    <property type="entry name" value="HTH_Psq"/>
</dbReference>
<reference evidence="4" key="2">
    <citation type="submission" date="2020-11" db="EMBL/GenBank/DDBJ databases">
        <authorList>
            <person name="McCartney M.A."/>
            <person name="Auch B."/>
            <person name="Kono T."/>
            <person name="Mallez S."/>
            <person name="Becker A."/>
            <person name="Gohl D.M."/>
            <person name="Silverstein K.A.T."/>
            <person name="Koren S."/>
            <person name="Bechman K.B."/>
            <person name="Herman A."/>
            <person name="Abrahante J.E."/>
            <person name="Garbe J."/>
        </authorList>
    </citation>
    <scope>NUCLEOTIDE SEQUENCE</scope>
    <source>
        <strain evidence="4">Duluth1</strain>
        <tissue evidence="4">Whole animal</tissue>
    </source>
</reference>
<accession>A0A9D4M510</accession>
<dbReference type="GO" id="GO:0005634">
    <property type="term" value="C:nucleus"/>
    <property type="evidence" value="ECO:0007669"/>
    <property type="project" value="UniProtKB-SubCell"/>
</dbReference>
<feature type="DNA-binding region" description="H-T-H motif" evidence="1">
    <location>
        <begin position="26"/>
        <end position="46"/>
    </location>
</feature>
<evidence type="ECO:0000256" key="1">
    <source>
        <dbReference type="PROSITE-ProRule" id="PRU00320"/>
    </source>
</evidence>
<dbReference type="GO" id="GO:0003677">
    <property type="term" value="F:DNA binding"/>
    <property type="evidence" value="ECO:0007669"/>
    <property type="project" value="UniProtKB-UniRule"/>
</dbReference>
<keyword evidence="1" id="KW-0238">DNA-binding</keyword>
<dbReference type="InterPro" id="IPR009057">
    <property type="entry name" value="Homeodomain-like_sf"/>
</dbReference>
<name>A0A9D4M510_DREPO</name>
<organism evidence="4 5">
    <name type="scientific">Dreissena polymorpha</name>
    <name type="common">Zebra mussel</name>
    <name type="synonym">Mytilus polymorpha</name>
    <dbReference type="NCBI Taxonomy" id="45954"/>
    <lineage>
        <taxon>Eukaryota</taxon>
        <taxon>Metazoa</taxon>
        <taxon>Spiralia</taxon>
        <taxon>Lophotrochozoa</taxon>
        <taxon>Mollusca</taxon>
        <taxon>Bivalvia</taxon>
        <taxon>Autobranchia</taxon>
        <taxon>Heteroconchia</taxon>
        <taxon>Euheterodonta</taxon>
        <taxon>Imparidentia</taxon>
        <taxon>Neoheterodontei</taxon>
        <taxon>Myida</taxon>
        <taxon>Dreissenoidea</taxon>
        <taxon>Dreissenidae</taxon>
        <taxon>Dreissena</taxon>
    </lineage>
</organism>
<evidence type="ECO:0000313" key="5">
    <source>
        <dbReference type="Proteomes" id="UP000828390"/>
    </source>
</evidence>
<dbReference type="Pfam" id="PF04218">
    <property type="entry name" value="CENP-B_N"/>
    <property type="match status" value="1"/>
</dbReference>
<dbReference type="AlphaFoldDB" id="A0A9D4M510"/>
<evidence type="ECO:0000259" key="3">
    <source>
        <dbReference type="PROSITE" id="PS50960"/>
    </source>
</evidence>
<proteinExistence type="predicted"/>
<dbReference type="EMBL" id="JAIWYP010000002">
    <property type="protein sequence ID" value="KAH3870905.1"/>
    <property type="molecule type" value="Genomic_DNA"/>
</dbReference>
<comment type="subcellular location">
    <subcellularLocation>
        <location evidence="1">Nucleus</location>
    </subcellularLocation>
</comment>